<feature type="domain" description="TRF2/HOY1 PH-like" evidence="2">
    <location>
        <begin position="135"/>
        <end position="253"/>
    </location>
</feature>
<reference evidence="3" key="1">
    <citation type="submission" date="2007-06" db="EMBL/GenBank/DDBJ databases">
        <title>Full length cDNA sequences from Sitka Spruce (Picea sitchensis).</title>
        <authorList>
            <person name="Ralph S.G."/>
            <person name="Chun H.E."/>
            <person name="Liao N."/>
            <person name="Ali J."/>
            <person name="Reid K."/>
            <person name="Kolosova N."/>
            <person name="Cooper N."/>
            <person name="Cullis C."/>
            <person name="Jancsik S."/>
            <person name="Moore R."/>
            <person name="Mayo M."/>
            <person name="Wagner S."/>
            <person name="Holt R.A."/>
            <person name="Jones S.J.M."/>
            <person name="Marra M.A."/>
            <person name="Ritland C.E."/>
            <person name="Ritland K."/>
            <person name="Bohlmann J."/>
        </authorList>
    </citation>
    <scope>NUCLEOTIDE SEQUENCE</scope>
    <source>
        <tissue evidence="3">Green portion of the leader tissue</tissue>
    </source>
</reference>
<dbReference type="EMBL" id="EF676610">
    <property type="protein sequence ID" value="ABR16502.1"/>
    <property type="molecule type" value="mRNA"/>
</dbReference>
<proteinExistence type="evidence at transcript level"/>
<dbReference type="InterPro" id="IPR057939">
    <property type="entry name" value="TRF2_HOY1_PH"/>
</dbReference>
<sequence>MVQFVSSKSPQTTSVSSALQTAVFLTPSNVKVENVEPADQAERSSRSKRAKFAVPCQQQWSVGPSSGRLQSAHVNPLDEPSPLGLTLRKSPSLLDLIQMKLSQGDPAFSGQEEGKRRDVRSSAAQNSADKLKASNFPVSILRIGTWECISRYEGDLVAKCYFAKHKLVWEVLDGGLKSKIEIQWSDISALKASYLEDEPGTLDIEVSRPPLFFRETNPQPRKHTLWQATSDFTGGQATICRRHFLQCPHGLLNRHYEKLIQCDPRLNLLSKKAFLSEASPNFDSKSAVFQDRDEQFCYGKAQENESHVLTQFSHLKEEYLASFSCFPDAAPPMAQTLVPKFEPLDPEVRTVEATPQETPSPSSVMDLRAIEDNGNSDSDELNMKGVTQWEQLRLLSPPNVSVHKESELASSTSMSTLVNQIGLCFQEQIRSCNSVSTGENTLSSHEMILDEIAQHLLGDSILSTTFDEQAILARVNSMYSLLQKDVSKSPGKVEESETGYDLAKNSQGEDDELGDVINNESSAFSRKCDLVPFQLVENSAMDSKQSTISPRKESSGDLLLHLPRIASLPQFFIHASDELAMRNDPTGTVGGT</sequence>
<evidence type="ECO:0000313" key="3">
    <source>
        <dbReference type="EMBL" id="ABR16502.1"/>
    </source>
</evidence>
<evidence type="ECO:0000259" key="2">
    <source>
        <dbReference type="Pfam" id="PF24818"/>
    </source>
</evidence>
<dbReference type="AlphaFoldDB" id="B8LLH2"/>
<evidence type="ECO:0000256" key="1">
    <source>
        <dbReference type="SAM" id="MobiDB-lite"/>
    </source>
</evidence>
<protein>
    <recommendedName>
        <fullName evidence="2">TRF2/HOY1 PH-like domain-containing protein</fullName>
    </recommendedName>
</protein>
<accession>B8LLH2</accession>
<dbReference type="PANTHER" id="PTHR33494">
    <property type="entry name" value="OS02G0793800 PROTEIN"/>
    <property type="match status" value="1"/>
</dbReference>
<organism evidence="3">
    <name type="scientific">Picea sitchensis</name>
    <name type="common">Sitka spruce</name>
    <name type="synonym">Pinus sitchensis</name>
    <dbReference type="NCBI Taxonomy" id="3332"/>
    <lineage>
        <taxon>Eukaryota</taxon>
        <taxon>Viridiplantae</taxon>
        <taxon>Streptophyta</taxon>
        <taxon>Embryophyta</taxon>
        <taxon>Tracheophyta</taxon>
        <taxon>Spermatophyta</taxon>
        <taxon>Pinopsida</taxon>
        <taxon>Pinidae</taxon>
        <taxon>Conifers I</taxon>
        <taxon>Pinales</taxon>
        <taxon>Pinaceae</taxon>
        <taxon>Picea</taxon>
    </lineage>
</organism>
<feature type="region of interest" description="Disordered" evidence="1">
    <location>
        <begin position="105"/>
        <end position="126"/>
    </location>
</feature>
<name>B8LLH2_PICSI</name>
<dbReference type="Pfam" id="PF24818">
    <property type="entry name" value="PH_TRF2_HOY1"/>
    <property type="match status" value="1"/>
</dbReference>
<dbReference type="PANTHER" id="PTHR33494:SF1">
    <property type="entry name" value="C2H2-TYPE DOMAIN-CONTAINING PROTEIN-RELATED"/>
    <property type="match status" value="1"/>
</dbReference>